<evidence type="ECO:0000313" key="2">
    <source>
        <dbReference type="Proteomes" id="UP001264519"/>
    </source>
</evidence>
<dbReference type="EMBL" id="JARWAK010000013">
    <property type="protein sequence ID" value="MDR5867970.1"/>
    <property type="molecule type" value="Genomic_DNA"/>
</dbReference>
<comment type="caution">
    <text evidence="1">The sequence shown here is derived from an EMBL/GenBank/DDBJ whole genome shotgun (WGS) entry which is preliminary data.</text>
</comment>
<evidence type="ECO:0000313" key="1">
    <source>
        <dbReference type="EMBL" id="MDR5867970.1"/>
    </source>
</evidence>
<dbReference type="RefSeq" id="WP_309653551.1">
    <property type="nucleotide sequence ID" value="NZ_JARWAK010000013.1"/>
</dbReference>
<protein>
    <submittedName>
        <fullName evidence="1">Uncharacterized protein</fullName>
    </submittedName>
</protein>
<dbReference type="Proteomes" id="UP001264519">
    <property type="component" value="Unassembled WGS sequence"/>
</dbReference>
<name>A0ABU1G4T8_9GAMM</name>
<organism evidence="1 2">
    <name type="scientific">Halomonas koreensis</name>
    <dbReference type="NCBI Taxonomy" id="245385"/>
    <lineage>
        <taxon>Bacteria</taxon>
        <taxon>Pseudomonadati</taxon>
        <taxon>Pseudomonadota</taxon>
        <taxon>Gammaproteobacteria</taxon>
        <taxon>Oceanospirillales</taxon>
        <taxon>Halomonadaceae</taxon>
        <taxon>Halomonas</taxon>
    </lineage>
</organism>
<sequence>MNQQVQTEQSNPFAGRDMAQHVNHGTVHIEQSRAVTEAQGKLLLAKQFPRDEALAYSKIMTSCQRPALAAVGEYAYPRGGQKVSGPSIRLAEELARCWGNVDYGIRELSRQEGNSEMEAYAWDVETNTYSSQKFTVRHIRDKRGGGQALTDERDIYEITANMGGRRLRARLLAILPPDLVDAAVNECRKTLAGSSQEPVADRVRRMLEAFAKFGVKSTHLSAHLGKSLDDCLPEDIASLQAVYNSIKNGQAQASDFFTMRAHEGEAGDLNAELKQAQSAA</sequence>
<gene>
    <name evidence="1" type="ORF">QC818_14350</name>
</gene>
<accession>A0ABU1G4T8</accession>
<keyword evidence="2" id="KW-1185">Reference proteome</keyword>
<reference evidence="1 2" key="1">
    <citation type="submission" date="2023-04" db="EMBL/GenBank/DDBJ databases">
        <title>A long-awaited taxogenomic arrangement of the family Halomonadaceae.</title>
        <authorList>
            <person name="De La Haba R."/>
            <person name="Chuvochina M."/>
            <person name="Wittouck S."/>
            <person name="Arahal D.R."/>
            <person name="Sanchez-Porro C."/>
            <person name="Hugenholtz P."/>
            <person name="Ventosa A."/>
        </authorList>
    </citation>
    <scope>NUCLEOTIDE SEQUENCE [LARGE SCALE GENOMIC DNA]</scope>
    <source>
        <strain evidence="1 2">DSM 23530</strain>
    </source>
</reference>
<proteinExistence type="predicted"/>